<feature type="compositionally biased region" description="Basic and acidic residues" evidence="1">
    <location>
        <begin position="8"/>
        <end position="26"/>
    </location>
</feature>
<proteinExistence type="predicted"/>
<dbReference type="EMBL" id="BPVZ01000047">
    <property type="protein sequence ID" value="GKV17351.1"/>
    <property type="molecule type" value="Genomic_DNA"/>
</dbReference>
<feature type="region of interest" description="Disordered" evidence="1">
    <location>
        <begin position="1"/>
        <end position="34"/>
    </location>
</feature>
<keyword evidence="3" id="KW-1185">Reference proteome</keyword>
<protein>
    <submittedName>
        <fullName evidence="2">Uncharacterized protein</fullName>
    </submittedName>
</protein>
<accession>A0AAV5K2L2</accession>
<evidence type="ECO:0000313" key="3">
    <source>
        <dbReference type="Proteomes" id="UP001054252"/>
    </source>
</evidence>
<reference evidence="2 3" key="1">
    <citation type="journal article" date="2021" name="Commun. Biol.">
        <title>The genome of Shorea leprosula (Dipterocarpaceae) highlights the ecological relevance of drought in aseasonal tropical rainforests.</title>
        <authorList>
            <person name="Ng K.K.S."/>
            <person name="Kobayashi M.J."/>
            <person name="Fawcett J.A."/>
            <person name="Hatakeyama M."/>
            <person name="Paape T."/>
            <person name="Ng C.H."/>
            <person name="Ang C.C."/>
            <person name="Tnah L.H."/>
            <person name="Lee C.T."/>
            <person name="Nishiyama T."/>
            <person name="Sese J."/>
            <person name="O'Brien M.J."/>
            <person name="Copetti D."/>
            <person name="Mohd Noor M.I."/>
            <person name="Ong R.C."/>
            <person name="Putra M."/>
            <person name="Sireger I.Z."/>
            <person name="Indrioko S."/>
            <person name="Kosugi Y."/>
            <person name="Izuno A."/>
            <person name="Isagi Y."/>
            <person name="Lee S.L."/>
            <person name="Shimizu K.K."/>
        </authorList>
    </citation>
    <scope>NUCLEOTIDE SEQUENCE [LARGE SCALE GENOMIC DNA]</scope>
    <source>
        <strain evidence="2">214</strain>
    </source>
</reference>
<evidence type="ECO:0000256" key="1">
    <source>
        <dbReference type="SAM" id="MobiDB-lite"/>
    </source>
</evidence>
<name>A0AAV5K2L2_9ROSI</name>
<dbReference type="AlphaFoldDB" id="A0AAV5K2L2"/>
<organism evidence="2 3">
    <name type="scientific">Rubroshorea leprosula</name>
    <dbReference type="NCBI Taxonomy" id="152421"/>
    <lineage>
        <taxon>Eukaryota</taxon>
        <taxon>Viridiplantae</taxon>
        <taxon>Streptophyta</taxon>
        <taxon>Embryophyta</taxon>
        <taxon>Tracheophyta</taxon>
        <taxon>Spermatophyta</taxon>
        <taxon>Magnoliopsida</taxon>
        <taxon>eudicotyledons</taxon>
        <taxon>Gunneridae</taxon>
        <taxon>Pentapetalae</taxon>
        <taxon>rosids</taxon>
        <taxon>malvids</taxon>
        <taxon>Malvales</taxon>
        <taxon>Dipterocarpaceae</taxon>
        <taxon>Rubroshorea</taxon>
    </lineage>
</organism>
<gene>
    <name evidence="2" type="ORF">SLEP1_g27866</name>
</gene>
<dbReference type="Proteomes" id="UP001054252">
    <property type="component" value="Unassembled WGS sequence"/>
</dbReference>
<comment type="caution">
    <text evidence="2">The sequence shown here is derived from an EMBL/GenBank/DDBJ whole genome shotgun (WGS) entry which is preliminary data.</text>
</comment>
<sequence>MRMNGKAAGRDEKKKGTERHQREGNRLSRFSRPGFNTTPFEIESLLPSLTLAWLTFKSPCFVLFPSGVCRMKHAF</sequence>
<evidence type="ECO:0000313" key="2">
    <source>
        <dbReference type="EMBL" id="GKV17351.1"/>
    </source>
</evidence>